<evidence type="ECO:0000313" key="2">
    <source>
        <dbReference type="Proteomes" id="UP001472677"/>
    </source>
</evidence>
<evidence type="ECO:0000313" key="1">
    <source>
        <dbReference type="EMBL" id="KAK8508222.1"/>
    </source>
</evidence>
<dbReference type="Gene3D" id="1.25.40.10">
    <property type="entry name" value="Tetratricopeptide repeat domain"/>
    <property type="match status" value="1"/>
</dbReference>
<reference evidence="1 2" key="1">
    <citation type="journal article" date="2024" name="G3 (Bethesda)">
        <title>Genome assembly of Hibiscus sabdariffa L. provides insights into metabolisms of medicinal natural products.</title>
        <authorList>
            <person name="Kim T."/>
        </authorList>
    </citation>
    <scope>NUCLEOTIDE SEQUENCE [LARGE SCALE GENOMIC DNA]</scope>
    <source>
        <strain evidence="1">TK-2024</strain>
        <tissue evidence="1">Old leaves</tissue>
    </source>
</reference>
<dbReference type="PANTHER" id="PTHR36792">
    <property type="entry name" value="EXPRESSED PROTEIN"/>
    <property type="match status" value="1"/>
</dbReference>
<name>A0ABR2BNX7_9ROSI</name>
<accession>A0ABR2BNX7</accession>
<evidence type="ECO:0008006" key="3">
    <source>
        <dbReference type="Google" id="ProtNLM"/>
    </source>
</evidence>
<keyword evidence="2" id="KW-1185">Reference proteome</keyword>
<organism evidence="1 2">
    <name type="scientific">Hibiscus sabdariffa</name>
    <name type="common">roselle</name>
    <dbReference type="NCBI Taxonomy" id="183260"/>
    <lineage>
        <taxon>Eukaryota</taxon>
        <taxon>Viridiplantae</taxon>
        <taxon>Streptophyta</taxon>
        <taxon>Embryophyta</taxon>
        <taxon>Tracheophyta</taxon>
        <taxon>Spermatophyta</taxon>
        <taxon>Magnoliopsida</taxon>
        <taxon>eudicotyledons</taxon>
        <taxon>Gunneridae</taxon>
        <taxon>Pentapetalae</taxon>
        <taxon>rosids</taxon>
        <taxon>malvids</taxon>
        <taxon>Malvales</taxon>
        <taxon>Malvaceae</taxon>
        <taxon>Malvoideae</taxon>
        <taxon>Hibiscus</taxon>
    </lineage>
</organism>
<dbReference type="SUPFAM" id="SSF81901">
    <property type="entry name" value="HCP-like"/>
    <property type="match status" value="1"/>
</dbReference>
<dbReference type="Proteomes" id="UP001472677">
    <property type="component" value="Unassembled WGS sequence"/>
</dbReference>
<sequence>MGKSNERSRLCKSSPIRQAPLSVTRKTHIEKPRCLPRKSELECGSERVKLKEMDSWDDPDRIPLARLVSELVNVWFEDALKEAKAGDTNMQILVGQMYCSGYGVPKDVQKGHAWIGKASRNRSSAWKVSDKHPGTFSSHLSKVMQTKCVAGQCLFTCCLCFTLPTERWSFL</sequence>
<dbReference type="PANTHER" id="PTHR36792:SF12">
    <property type="match status" value="1"/>
</dbReference>
<dbReference type="InterPro" id="IPR011990">
    <property type="entry name" value="TPR-like_helical_dom_sf"/>
</dbReference>
<protein>
    <recommendedName>
        <fullName evidence="3">Sel1-like protein</fullName>
    </recommendedName>
</protein>
<comment type="caution">
    <text evidence="1">The sequence shown here is derived from an EMBL/GenBank/DDBJ whole genome shotgun (WGS) entry which is preliminary data.</text>
</comment>
<proteinExistence type="predicted"/>
<dbReference type="EMBL" id="JBBPBM010000103">
    <property type="protein sequence ID" value="KAK8508222.1"/>
    <property type="molecule type" value="Genomic_DNA"/>
</dbReference>
<gene>
    <name evidence="1" type="ORF">V6N12_019401</name>
</gene>